<evidence type="ECO:0000313" key="3">
    <source>
        <dbReference type="EMBL" id="RST77726.1"/>
    </source>
</evidence>
<dbReference type="PANTHER" id="PTHR41534:SF2">
    <property type="entry name" value="3-PHENYLPROPIONATE_CINNAMIC ACID DIOXYGENASE SUBUNIT BETA"/>
    <property type="match status" value="1"/>
</dbReference>
<dbReference type="Gene3D" id="3.10.450.50">
    <property type="match status" value="1"/>
</dbReference>
<comment type="similarity">
    <text evidence="1">Belongs to the bacterial ring-hydroxylating dioxygenase beta subunit family.</text>
</comment>
<dbReference type="SUPFAM" id="SSF54427">
    <property type="entry name" value="NTF2-like"/>
    <property type="match status" value="1"/>
</dbReference>
<gene>
    <name evidence="3" type="ORF">D4T97_001470</name>
</gene>
<organism evidence="3 4">
    <name type="scientific">Siminovitchia acidinfaciens</name>
    <dbReference type="NCBI Taxonomy" id="2321395"/>
    <lineage>
        <taxon>Bacteria</taxon>
        <taxon>Bacillati</taxon>
        <taxon>Bacillota</taxon>
        <taxon>Bacilli</taxon>
        <taxon>Bacillales</taxon>
        <taxon>Bacillaceae</taxon>
        <taxon>Siminovitchia</taxon>
    </lineage>
</organism>
<keyword evidence="3" id="KW-0223">Dioxygenase</keyword>
<keyword evidence="2" id="KW-0560">Oxidoreductase</keyword>
<evidence type="ECO:0000256" key="2">
    <source>
        <dbReference type="ARBA" id="ARBA00023002"/>
    </source>
</evidence>
<evidence type="ECO:0000256" key="1">
    <source>
        <dbReference type="ARBA" id="ARBA00009570"/>
    </source>
</evidence>
<dbReference type="Proteomes" id="UP000287156">
    <property type="component" value="Unassembled WGS sequence"/>
</dbReference>
<reference evidence="3" key="1">
    <citation type="submission" date="2018-12" db="EMBL/GenBank/DDBJ databases">
        <authorList>
            <person name="Sun L."/>
            <person name="Chen Z."/>
        </authorList>
    </citation>
    <scope>NUCLEOTIDE SEQUENCE [LARGE SCALE GENOMIC DNA]</scope>
    <source>
        <strain evidence="3">3-2-2</strain>
    </source>
</reference>
<dbReference type="EMBL" id="QYTV02000001">
    <property type="protein sequence ID" value="RST77726.1"/>
    <property type="molecule type" value="Genomic_DNA"/>
</dbReference>
<evidence type="ECO:0000313" key="4">
    <source>
        <dbReference type="Proteomes" id="UP000287156"/>
    </source>
</evidence>
<dbReference type="PANTHER" id="PTHR41534">
    <property type="entry name" value="BLR3401 PROTEIN"/>
    <property type="match status" value="1"/>
</dbReference>
<dbReference type="InterPro" id="IPR000391">
    <property type="entry name" value="Rng_hydr_dOase-bsu"/>
</dbReference>
<dbReference type="OrthoDB" id="7062869at2"/>
<dbReference type="AlphaFoldDB" id="A0A429Y8F5"/>
<dbReference type="GO" id="GO:0019380">
    <property type="term" value="P:3-phenylpropionate catabolic process"/>
    <property type="evidence" value="ECO:0007669"/>
    <property type="project" value="TreeGrafter"/>
</dbReference>
<dbReference type="CDD" id="cd00667">
    <property type="entry name" value="ring_hydroxylating_dioxygenases_beta"/>
    <property type="match status" value="1"/>
</dbReference>
<proteinExistence type="inferred from homology"/>
<dbReference type="Pfam" id="PF00866">
    <property type="entry name" value="Ring_hydroxyl_B"/>
    <property type="match status" value="1"/>
</dbReference>
<comment type="caution">
    <text evidence="3">The sequence shown here is derived from an EMBL/GenBank/DDBJ whole genome shotgun (WGS) entry which is preliminary data.</text>
</comment>
<protein>
    <submittedName>
        <fullName evidence="3">Aromatic-ring-hydroxylating dioxygenase</fullName>
    </submittedName>
</protein>
<accession>A0A429Y8F5</accession>
<name>A0A429Y8F5_9BACI</name>
<keyword evidence="4" id="KW-1185">Reference proteome</keyword>
<dbReference type="InterPro" id="IPR032710">
    <property type="entry name" value="NTF2-like_dom_sf"/>
</dbReference>
<dbReference type="GO" id="GO:0051213">
    <property type="term" value="F:dioxygenase activity"/>
    <property type="evidence" value="ECO:0007669"/>
    <property type="project" value="UniProtKB-KW"/>
</dbReference>
<sequence>MTDGFYENVLSDVKVFDGDFPPVSLELRAEAERVLFKESRLIDELRLEEWLSLFSEESLYWVPTVPGGGDPRKEVSIAFDDRRRLEDRIYRIRTGYAYSQLPLSRTRRMLTNIEVTERHSTDELFVRTNFILSEFRVGVLESFSGWIGYKMIKEKGEWKIKLKMVNLIDSDQAHDNLTFIL</sequence>